<feature type="chain" id="PRO_5037909803" evidence="5">
    <location>
        <begin position="22"/>
        <end position="231"/>
    </location>
</feature>
<organism evidence="7 8">
    <name type="scientific">Fimbriimonas ginsengisoli</name>
    <dbReference type="NCBI Taxonomy" id="1005039"/>
    <lineage>
        <taxon>Bacteria</taxon>
        <taxon>Bacillati</taxon>
        <taxon>Armatimonadota</taxon>
        <taxon>Fimbriimonadia</taxon>
        <taxon>Fimbriimonadales</taxon>
        <taxon>Fimbriimonadaceae</taxon>
        <taxon>Fimbriimonas</taxon>
    </lineage>
</organism>
<keyword evidence="5" id="KW-0732">Signal</keyword>
<name>A0A931LRF4_FIMGI</name>
<dbReference type="PANTHER" id="PTHR47053">
    <property type="entry name" value="MUREIN DD-ENDOPEPTIDASE MEPH-RELATED"/>
    <property type="match status" value="1"/>
</dbReference>
<dbReference type="AlphaFoldDB" id="A0A931LRF4"/>
<evidence type="ECO:0000256" key="2">
    <source>
        <dbReference type="ARBA" id="ARBA00022670"/>
    </source>
</evidence>
<evidence type="ECO:0000256" key="3">
    <source>
        <dbReference type="ARBA" id="ARBA00022801"/>
    </source>
</evidence>
<keyword evidence="2" id="KW-0645">Protease</keyword>
<dbReference type="GO" id="GO:0008234">
    <property type="term" value="F:cysteine-type peptidase activity"/>
    <property type="evidence" value="ECO:0007669"/>
    <property type="project" value="UniProtKB-KW"/>
</dbReference>
<dbReference type="InterPro" id="IPR038765">
    <property type="entry name" value="Papain-like_cys_pep_sf"/>
</dbReference>
<reference evidence="7" key="1">
    <citation type="submission" date="2020-07" db="EMBL/GenBank/DDBJ databases">
        <title>Huge and variable diversity of episymbiotic CPR bacteria and DPANN archaea in groundwater ecosystems.</title>
        <authorList>
            <person name="He C.Y."/>
            <person name="Keren R."/>
            <person name="Whittaker M."/>
            <person name="Farag I.F."/>
            <person name="Doudna J."/>
            <person name="Cate J.H.D."/>
            <person name="Banfield J.F."/>
        </authorList>
    </citation>
    <scope>NUCLEOTIDE SEQUENCE</scope>
    <source>
        <strain evidence="7">NC_groundwater_17_Pr7_B-0.1um_64_12</strain>
    </source>
</reference>
<dbReference type="EMBL" id="JACOSL010000022">
    <property type="protein sequence ID" value="MBI1756083.1"/>
    <property type="molecule type" value="Genomic_DNA"/>
</dbReference>
<dbReference type="Gene3D" id="3.90.1720.10">
    <property type="entry name" value="endopeptidase domain like (from Nostoc punctiforme)"/>
    <property type="match status" value="1"/>
</dbReference>
<evidence type="ECO:0000313" key="7">
    <source>
        <dbReference type="EMBL" id="MBI1756083.1"/>
    </source>
</evidence>
<evidence type="ECO:0000256" key="5">
    <source>
        <dbReference type="SAM" id="SignalP"/>
    </source>
</evidence>
<proteinExistence type="inferred from homology"/>
<gene>
    <name evidence="7" type="ORF">HYR64_03140</name>
</gene>
<dbReference type="PROSITE" id="PS51935">
    <property type="entry name" value="NLPC_P60"/>
    <property type="match status" value="1"/>
</dbReference>
<accession>A0A931LRF4</accession>
<dbReference type="InterPro" id="IPR051202">
    <property type="entry name" value="Peptidase_C40"/>
</dbReference>
<dbReference type="InterPro" id="IPR000064">
    <property type="entry name" value="NLP_P60_dom"/>
</dbReference>
<comment type="similarity">
    <text evidence="1">Belongs to the peptidase C40 family.</text>
</comment>
<sequence>MRPARLFAFAALFAACACAFAERQVIGKLGQSTASTNIYASSTTRSRVYYHLKPYEYVVVQTSRSAAWLRVLLQNGVYGYVPADKVAKLPYDVTADVPATRPGPSVASRNGSALAQYSLNFVGAPYQWGGNSTMTGIDCSGFVKQIYGAIGVSLPRTAAEQVSVGQPILRLEDLQSGDRLYFWDSRRGKVGHTGIYLGNGYFVHSSSGKGGVSTDYLGAKKWLKLLVAARR</sequence>
<feature type="signal peptide" evidence="5">
    <location>
        <begin position="1"/>
        <end position="21"/>
    </location>
</feature>
<dbReference type="PROSITE" id="PS51257">
    <property type="entry name" value="PROKAR_LIPOPROTEIN"/>
    <property type="match status" value="1"/>
</dbReference>
<dbReference type="Proteomes" id="UP000727962">
    <property type="component" value="Unassembled WGS sequence"/>
</dbReference>
<feature type="domain" description="NlpC/P60" evidence="6">
    <location>
        <begin position="108"/>
        <end position="231"/>
    </location>
</feature>
<protein>
    <submittedName>
        <fullName evidence="7">C40 family peptidase</fullName>
    </submittedName>
</protein>
<dbReference type="Pfam" id="PF00877">
    <property type="entry name" value="NLPC_P60"/>
    <property type="match status" value="1"/>
</dbReference>
<evidence type="ECO:0000259" key="6">
    <source>
        <dbReference type="PROSITE" id="PS51935"/>
    </source>
</evidence>
<evidence type="ECO:0000256" key="4">
    <source>
        <dbReference type="ARBA" id="ARBA00022807"/>
    </source>
</evidence>
<dbReference type="GO" id="GO:0006508">
    <property type="term" value="P:proteolysis"/>
    <property type="evidence" value="ECO:0007669"/>
    <property type="project" value="UniProtKB-KW"/>
</dbReference>
<keyword evidence="4" id="KW-0788">Thiol protease</keyword>
<evidence type="ECO:0000313" key="8">
    <source>
        <dbReference type="Proteomes" id="UP000727962"/>
    </source>
</evidence>
<keyword evidence="3" id="KW-0378">Hydrolase</keyword>
<comment type="caution">
    <text evidence="7">The sequence shown here is derived from an EMBL/GenBank/DDBJ whole genome shotgun (WGS) entry which is preliminary data.</text>
</comment>
<dbReference type="SUPFAM" id="SSF54001">
    <property type="entry name" value="Cysteine proteinases"/>
    <property type="match status" value="1"/>
</dbReference>
<evidence type="ECO:0000256" key="1">
    <source>
        <dbReference type="ARBA" id="ARBA00007074"/>
    </source>
</evidence>
<dbReference type="PANTHER" id="PTHR47053:SF1">
    <property type="entry name" value="MUREIN DD-ENDOPEPTIDASE MEPH-RELATED"/>
    <property type="match status" value="1"/>
</dbReference>